<protein>
    <submittedName>
        <fullName evidence="1">Uncharacterized protein</fullName>
    </submittedName>
</protein>
<dbReference type="EMBL" id="JARJLG010000016">
    <property type="protein sequence ID" value="KAJ7774164.1"/>
    <property type="molecule type" value="Genomic_DNA"/>
</dbReference>
<dbReference type="Proteomes" id="UP001215280">
    <property type="component" value="Unassembled WGS sequence"/>
</dbReference>
<sequence length="102" mass="10684">ADGKVNVGIEGSFFTPPTTSAGLNDTVSFVFGGDIHSVTQSTFASPCVRLEGGFDSGFAGRGPSFSNAPEVWNLRITNASEPIWFFCEASMPTSHCESGMVG</sequence>
<dbReference type="PANTHER" id="PTHR34883:SF15">
    <property type="entry name" value="EXTRACELLULAR SERINE-RICH PROTEIN"/>
    <property type="match status" value="1"/>
</dbReference>
<name>A0AAD7K234_9AGAR</name>
<proteinExistence type="predicted"/>
<accession>A0AAD7K234</accession>
<gene>
    <name evidence="1" type="ORF">DFH07DRAFT_733097</name>
</gene>
<dbReference type="SUPFAM" id="SSF49503">
    <property type="entry name" value="Cupredoxins"/>
    <property type="match status" value="1"/>
</dbReference>
<organism evidence="1 2">
    <name type="scientific">Mycena maculata</name>
    <dbReference type="NCBI Taxonomy" id="230809"/>
    <lineage>
        <taxon>Eukaryota</taxon>
        <taxon>Fungi</taxon>
        <taxon>Dikarya</taxon>
        <taxon>Basidiomycota</taxon>
        <taxon>Agaricomycotina</taxon>
        <taxon>Agaricomycetes</taxon>
        <taxon>Agaricomycetidae</taxon>
        <taxon>Agaricales</taxon>
        <taxon>Marasmiineae</taxon>
        <taxon>Mycenaceae</taxon>
        <taxon>Mycena</taxon>
    </lineage>
</organism>
<evidence type="ECO:0000313" key="2">
    <source>
        <dbReference type="Proteomes" id="UP001215280"/>
    </source>
</evidence>
<dbReference type="InterPro" id="IPR052953">
    <property type="entry name" value="Ser-rich/MCO-related"/>
</dbReference>
<dbReference type="InterPro" id="IPR008972">
    <property type="entry name" value="Cupredoxin"/>
</dbReference>
<dbReference type="PANTHER" id="PTHR34883">
    <property type="entry name" value="SERINE-RICH PROTEIN, PUTATIVE-RELATED-RELATED"/>
    <property type="match status" value="1"/>
</dbReference>
<dbReference type="AlphaFoldDB" id="A0AAD7K234"/>
<comment type="caution">
    <text evidence="1">The sequence shown here is derived from an EMBL/GenBank/DDBJ whole genome shotgun (WGS) entry which is preliminary data.</text>
</comment>
<feature type="non-terminal residue" evidence="1">
    <location>
        <position position="102"/>
    </location>
</feature>
<evidence type="ECO:0000313" key="1">
    <source>
        <dbReference type="EMBL" id="KAJ7774164.1"/>
    </source>
</evidence>
<dbReference type="Gene3D" id="2.60.40.420">
    <property type="entry name" value="Cupredoxins - blue copper proteins"/>
    <property type="match status" value="1"/>
</dbReference>
<keyword evidence="2" id="KW-1185">Reference proteome</keyword>
<reference evidence="1" key="1">
    <citation type="submission" date="2023-03" db="EMBL/GenBank/DDBJ databases">
        <title>Massive genome expansion in bonnet fungi (Mycena s.s.) driven by repeated elements and novel gene families across ecological guilds.</title>
        <authorList>
            <consortium name="Lawrence Berkeley National Laboratory"/>
            <person name="Harder C.B."/>
            <person name="Miyauchi S."/>
            <person name="Viragh M."/>
            <person name="Kuo A."/>
            <person name="Thoen E."/>
            <person name="Andreopoulos B."/>
            <person name="Lu D."/>
            <person name="Skrede I."/>
            <person name="Drula E."/>
            <person name="Henrissat B."/>
            <person name="Morin E."/>
            <person name="Kohler A."/>
            <person name="Barry K."/>
            <person name="LaButti K."/>
            <person name="Morin E."/>
            <person name="Salamov A."/>
            <person name="Lipzen A."/>
            <person name="Mereny Z."/>
            <person name="Hegedus B."/>
            <person name="Baldrian P."/>
            <person name="Stursova M."/>
            <person name="Weitz H."/>
            <person name="Taylor A."/>
            <person name="Grigoriev I.V."/>
            <person name="Nagy L.G."/>
            <person name="Martin F."/>
            <person name="Kauserud H."/>
        </authorList>
    </citation>
    <scope>NUCLEOTIDE SEQUENCE</scope>
    <source>
        <strain evidence="1">CBHHK188m</strain>
    </source>
</reference>